<dbReference type="PIRSF" id="PIRSF034888">
    <property type="entry name" value="P-loop_UCP034888"/>
    <property type="match status" value="1"/>
</dbReference>
<comment type="caution">
    <text evidence="4">The sequence shown here is derived from an EMBL/GenBank/DDBJ whole genome shotgun (WGS) entry which is preliminary data.</text>
</comment>
<dbReference type="AlphaFoldDB" id="A0AB73BIB4"/>
<dbReference type="GO" id="GO:0016887">
    <property type="term" value="F:ATP hydrolysis activity"/>
    <property type="evidence" value="ECO:0007669"/>
    <property type="project" value="InterPro"/>
</dbReference>
<organism evidence="4 7">
    <name type="scientific">Pseudoalteromonas fuliginea</name>
    <dbReference type="NCBI Taxonomy" id="1872678"/>
    <lineage>
        <taxon>Bacteria</taxon>
        <taxon>Pseudomonadati</taxon>
        <taxon>Pseudomonadota</taxon>
        <taxon>Gammaproteobacteria</taxon>
        <taxon>Alteromonadales</taxon>
        <taxon>Pseudoalteromonadaceae</taxon>
        <taxon>Pseudoalteromonas</taxon>
    </lineage>
</organism>
<dbReference type="Proteomes" id="UP000027154">
    <property type="component" value="Unassembled WGS sequence"/>
</dbReference>
<dbReference type="Pfam" id="PF12476">
    <property type="entry name" value="DUF3696"/>
    <property type="match status" value="1"/>
</dbReference>
<feature type="domain" description="Endonuclease GajA/Old nuclease/RecF-like AAA" evidence="2">
    <location>
        <begin position="1"/>
        <end position="61"/>
    </location>
</feature>
<dbReference type="InterPro" id="IPR041685">
    <property type="entry name" value="AAA_GajA/Old/RecF-like"/>
</dbReference>
<feature type="domain" description="DUF3696" evidence="1">
    <location>
        <begin position="341"/>
        <end position="370"/>
    </location>
</feature>
<evidence type="ECO:0000313" key="6">
    <source>
        <dbReference type="Proteomes" id="UP000027154"/>
    </source>
</evidence>
<dbReference type="InterPro" id="IPR003959">
    <property type="entry name" value="ATPase_AAA_core"/>
</dbReference>
<feature type="domain" description="ATPase AAA-type core" evidence="3">
    <location>
        <begin position="244"/>
        <end position="313"/>
    </location>
</feature>
<reference evidence="4 7" key="2">
    <citation type="submission" date="2019-01" db="EMBL/GenBank/DDBJ databases">
        <title>Genome sequences of marine Pseudoalteromonas species.</title>
        <authorList>
            <person name="Boraston A.B."/>
            <person name="Hehemann J.-H."/>
            <person name="Vickers C.J."/>
            <person name="Salama-Alber O."/>
            <person name="Abe K."/>
            <person name="Hettle A.J."/>
        </authorList>
    </citation>
    <scope>NUCLEOTIDE SEQUENCE [LARGE SCALE GENOMIC DNA]</scope>
    <source>
        <strain evidence="4 7">PS42</strain>
    </source>
</reference>
<dbReference type="Pfam" id="PF13304">
    <property type="entry name" value="AAA_21"/>
    <property type="match status" value="1"/>
</dbReference>
<dbReference type="Pfam" id="PF13175">
    <property type="entry name" value="AAA_15"/>
    <property type="match status" value="1"/>
</dbReference>
<dbReference type="PANTHER" id="PTHR43581:SF2">
    <property type="entry name" value="EXCINUCLEASE ATPASE SUBUNIT"/>
    <property type="match status" value="1"/>
</dbReference>
<evidence type="ECO:0000259" key="1">
    <source>
        <dbReference type="Pfam" id="PF12476"/>
    </source>
</evidence>
<dbReference type="SUPFAM" id="SSF52540">
    <property type="entry name" value="P-loop containing nucleoside triphosphate hydrolases"/>
    <property type="match status" value="1"/>
</dbReference>
<evidence type="ECO:0000259" key="2">
    <source>
        <dbReference type="Pfam" id="PF13175"/>
    </source>
</evidence>
<accession>A0AB73BIB4</accession>
<protein>
    <submittedName>
        <fullName evidence="4">DUF3696 domain-containing protein</fullName>
    </submittedName>
</protein>
<gene>
    <name evidence="5" type="ORF">DC53_01125</name>
    <name evidence="4" type="ORF">EU508_07050</name>
</gene>
<sequence length="378" mass="42361">MISKVKLRNFKCYADHEFSFSNLTVFCGNNSVGKSTAIQSMLLAIQGDFSETDIPINGEFVSIGTYSDIHKRNADEDSVYFEIGNENGSYTWGHDLDDLDDPHYVEKDYSKRKAAMDEQPLPLMKVKGDGCDSIKKCLKNNFQYLSAERLGPKSYYPYSHKRRALNWLGTQGEYCAQVLSDIGSLGDLIENDPRRHENARVLSVSNNIHEWMGDISPGVFVSSTSIKQADIATTLFEFNSEGYRPFNVGFGLSYALPIIMALLMTKPGGLVIIENPEAHLHPKGQSYLGRLIALAAQSGVQVIVETHSDHVINGIRLMPRLGLVDCSKITIYQVFSSTEGSEVQDIFVDDKGQLSEWPEEFFDQHLIDMDIMMKGKDK</sequence>
<dbReference type="InterPro" id="IPR027417">
    <property type="entry name" value="P-loop_NTPase"/>
</dbReference>
<evidence type="ECO:0000313" key="4">
    <source>
        <dbReference type="EMBL" id="KAA1161577.1"/>
    </source>
</evidence>
<dbReference type="Gene3D" id="3.40.50.300">
    <property type="entry name" value="P-loop containing nucleotide triphosphate hydrolases"/>
    <property type="match status" value="2"/>
</dbReference>
<evidence type="ECO:0000313" key="5">
    <source>
        <dbReference type="EMBL" id="KDC53458.1"/>
    </source>
</evidence>
<dbReference type="EMBL" id="SEUK01000046">
    <property type="protein sequence ID" value="KAA1161577.1"/>
    <property type="molecule type" value="Genomic_DNA"/>
</dbReference>
<dbReference type="GO" id="GO:0005524">
    <property type="term" value="F:ATP binding"/>
    <property type="evidence" value="ECO:0007669"/>
    <property type="project" value="InterPro"/>
</dbReference>
<dbReference type="RefSeq" id="WP_033028355.1">
    <property type="nucleotide sequence ID" value="NZ_JJNZ01000003.1"/>
</dbReference>
<proteinExistence type="predicted"/>
<dbReference type="InterPro" id="IPR022532">
    <property type="entry name" value="DUF3696"/>
</dbReference>
<name>A0AB73BIB4_9GAMM</name>
<evidence type="ECO:0000259" key="3">
    <source>
        <dbReference type="Pfam" id="PF13304"/>
    </source>
</evidence>
<dbReference type="Proteomes" id="UP000324162">
    <property type="component" value="Unassembled WGS sequence"/>
</dbReference>
<dbReference type="PANTHER" id="PTHR43581">
    <property type="entry name" value="ATP/GTP PHOSPHATASE"/>
    <property type="match status" value="1"/>
</dbReference>
<reference evidence="5 6" key="1">
    <citation type="submission" date="2014-04" db="EMBL/GenBank/DDBJ databases">
        <title>Pseudoalteromonas galatheae sp. nov., isolated from a deep-sea polychaete near Canal Concepcion, Chile.</title>
        <authorList>
            <person name="Machado H.R."/>
            <person name="Gram L."/>
            <person name="Vynne N.G."/>
        </authorList>
    </citation>
    <scope>NUCLEOTIDE SEQUENCE [LARGE SCALE GENOMIC DNA]</scope>
    <source>
        <strain evidence="5 6">KMM216</strain>
    </source>
</reference>
<dbReference type="EMBL" id="JJNZ01000003">
    <property type="protein sequence ID" value="KDC53458.1"/>
    <property type="molecule type" value="Genomic_DNA"/>
</dbReference>
<evidence type="ECO:0000313" key="7">
    <source>
        <dbReference type="Proteomes" id="UP000324162"/>
    </source>
</evidence>
<dbReference type="InterPro" id="IPR014592">
    <property type="entry name" value="P-loop_UCP034888"/>
</dbReference>
<dbReference type="InterPro" id="IPR051396">
    <property type="entry name" value="Bact_Antivir_Def_Nuclease"/>
</dbReference>